<dbReference type="EMBL" id="JAIOUQ010000005">
    <property type="protein sequence ID" value="MBZ2165471.1"/>
    <property type="molecule type" value="Genomic_DNA"/>
</dbReference>
<reference evidence="2" key="1">
    <citation type="journal article" date="2022" name="Microbiol. Resour. Announc.">
        <title>Draft Genome Sequence of a Methanogenic Archaeon from West Spitsbergen Permafrost.</title>
        <authorList>
            <person name="Trubitsyn V."/>
            <person name="Rivkina E."/>
            <person name="Shcherbakova V."/>
        </authorList>
    </citation>
    <scope>NUCLEOTIDE SEQUENCE [LARGE SCALE GENOMIC DNA]</scope>
    <source>
        <strain evidence="2">VT</strain>
    </source>
</reference>
<protein>
    <submittedName>
        <fullName evidence="1">Uncharacterized protein</fullName>
    </submittedName>
</protein>
<sequence>MFSGTPTTGGNLDDKYIGDISSFPTNDQTTVNVAKSHGAKDVSINGTPALEYQDSIPSDNLVIPSKGLFFEMYANQTKAYNTIRNSLTIK</sequence>
<keyword evidence="2" id="KW-1185">Reference proteome</keyword>
<organism evidence="1 2">
    <name type="scientific">Methanobacterium spitsbergense</name>
    <dbReference type="NCBI Taxonomy" id="2874285"/>
    <lineage>
        <taxon>Archaea</taxon>
        <taxon>Methanobacteriati</taxon>
        <taxon>Methanobacteriota</taxon>
        <taxon>Methanomada group</taxon>
        <taxon>Methanobacteria</taxon>
        <taxon>Methanobacteriales</taxon>
        <taxon>Methanobacteriaceae</taxon>
        <taxon>Methanobacterium</taxon>
    </lineage>
</organism>
<proteinExistence type="predicted"/>
<accession>A0A8T5V0U3</accession>
<comment type="caution">
    <text evidence="1">The sequence shown here is derived from an EMBL/GenBank/DDBJ whole genome shotgun (WGS) entry which is preliminary data.</text>
</comment>
<gene>
    <name evidence="1" type="ORF">K8N75_05385</name>
</gene>
<dbReference type="AlphaFoldDB" id="A0A8T5V0U3"/>
<evidence type="ECO:0000313" key="2">
    <source>
        <dbReference type="Proteomes" id="UP000825933"/>
    </source>
</evidence>
<name>A0A8T5V0U3_9EURY</name>
<dbReference type="Proteomes" id="UP000825933">
    <property type="component" value="Unassembled WGS sequence"/>
</dbReference>
<evidence type="ECO:0000313" key="1">
    <source>
        <dbReference type="EMBL" id="MBZ2165471.1"/>
    </source>
</evidence>
<dbReference type="RefSeq" id="WP_223791098.1">
    <property type="nucleotide sequence ID" value="NZ_JAIOUQ010000005.1"/>
</dbReference>